<evidence type="ECO:0000256" key="5">
    <source>
        <dbReference type="ARBA" id="ARBA00023098"/>
    </source>
</evidence>
<dbReference type="EMBL" id="JABFTP020000165">
    <property type="protein sequence ID" value="KAL3285127.1"/>
    <property type="molecule type" value="Genomic_DNA"/>
</dbReference>
<feature type="active site" description="Nucleophile" evidence="8">
    <location>
        <position position="172"/>
    </location>
</feature>
<organism evidence="11 12">
    <name type="scientific">Cryptolaemus montrouzieri</name>
    <dbReference type="NCBI Taxonomy" id="559131"/>
    <lineage>
        <taxon>Eukaryota</taxon>
        <taxon>Metazoa</taxon>
        <taxon>Ecdysozoa</taxon>
        <taxon>Arthropoda</taxon>
        <taxon>Hexapoda</taxon>
        <taxon>Insecta</taxon>
        <taxon>Pterygota</taxon>
        <taxon>Neoptera</taxon>
        <taxon>Endopterygota</taxon>
        <taxon>Coleoptera</taxon>
        <taxon>Polyphaga</taxon>
        <taxon>Cucujiformia</taxon>
        <taxon>Coccinelloidea</taxon>
        <taxon>Coccinellidae</taxon>
        <taxon>Scymninae</taxon>
        <taxon>Scymnini</taxon>
        <taxon>Cryptolaemus</taxon>
    </lineage>
</organism>
<evidence type="ECO:0000313" key="11">
    <source>
        <dbReference type="EMBL" id="KAL3285127.1"/>
    </source>
</evidence>
<dbReference type="InterPro" id="IPR029058">
    <property type="entry name" value="AB_hydrolase_fold"/>
</dbReference>
<comment type="caution">
    <text evidence="11">The sequence shown here is derived from an EMBL/GenBank/DDBJ whole genome shotgun (WGS) entry which is preliminary data.</text>
</comment>
<evidence type="ECO:0000256" key="4">
    <source>
        <dbReference type="ARBA" id="ARBA00022963"/>
    </source>
</evidence>
<dbReference type="InterPro" id="IPR025483">
    <property type="entry name" value="Lipase_euk"/>
</dbReference>
<protein>
    <recommendedName>
        <fullName evidence="7">Lipase</fullName>
    </recommendedName>
</protein>
<dbReference type="FunFam" id="3.40.50.1820:FF:000057">
    <property type="entry name" value="Lipase"/>
    <property type="match status" value="1"/>
</dbReference>
<feature type="domain" description="Partial AB-hydrolase lipase" evidence="10">
    <location>
        <begin position="36"/>
        <end position="96"/>
    </location>
</feature>
<dbReference type="AlphaFoldDB" id="A0ABD2P2G5"/>
<proteinExistence type="inferred from homology"/>
<evidence type="ECO:0000256" key="7">
    <source>
        <dbReference type="PIRNR" id="PIRNR000862"/>
    </source>
</evidence>
<evidence type="ECO:0000256" key="6">
    <source>
        <dbReference type="ARBA" id="ARBA00023180"/>
    </source>
</evidence>
<dbReference type="GO" id="GO:0016787">
    <property type="term" value="F:hydrolase activity"/>
    <property type="evidence" value="ECO:0007669"/>
    <property type="project" value="UniProtKB-KW"/>
</dbReference>
<keyword evidence="4 7" id="KW-0442">Lipid degradation</keyword>
<dbReference type="Gene3D" id="3.40.50.1820">
    <property type="entry name" value="alpha/beta hydrolase"/>
    <property type="match status" value="1"/>
</dbReference>
<feature type="signal peptide" evidence="9">
    <location>
        <begin position="1"/>
        <end position="24"/>
    </location>
</feature>
<evidence type="ECO:0000256" key="2">
    <source>
        <dbReference type="ARBA" id="ARBA00022729"/>
    </source>
</evidence>
<accession>A0ABD2P2G5</accession>
<feature type="active site" description="Charge relay system" evidence="8">
    <location>
        <position position="375"/>
    </location>
</feature>
<name>A0ABD2P2G5_9CUCU</name>
<keyword evidence="6" id="KW-0325">Glycoprotein</keyword>
<dbReference type="Pfam" id="PF04083">
    <property type="entry name" value="Abhydro_lipase"/>
    <property type="match status" value="1"/>
</dbReference>
<keyword evidence="3 7" id="KW-0378">Hydrolase</keyword>
<evidence type="ECO:0000256" key="3">
    <source>
        <dbReference type="ARBA" id="ARBA00022801"/>
    </source>
</evidence>
<dbReference type="InterPro" id="IPR006693">
    <property type="entry name" value="AB_hydrolase_lipase"/>
</dbReference>
<dbReference type="GO" id="GO:0016042">
    <property type="term" value="P:lipid catabolic process"/>
    <property type="evidence" value="ECO:0007669"/>
    <property type="project" value="UniProtKB-KW"/>
</dbReference>
<feature type="chain" id="PRO_5044872308" description="Lipase" evidence="9">
    <location>
        <begin position="25"/>
        <end position="408"/>
    </location>
</feature>
<keyword evidence="2 9" id="KW-0732">Signal</keyword>
<gene>
    <name evidence="11" type="ORF">HHI36_019251</name>
</gene>
<evidence type="ECO:0000259" key="10">
    <source>
        <dbReference type="Pfam" id="PF04083"/>
    </source>
</evidence>
<feature type="active site" description="Charge relay system" evidence="8">
    <location>
        <position position="344"/>
    </location>
</feature>
<evidence type="ECO:0000256" key="9">
    <source>
        <dbReference type="SAM" id="SignalP"/>
    </source>
</evidence>
<evidence type="ECO:0000313" key="12">
    <source>
        <dbReference type="Proteomes" id="UP001516400"/>
    </source>
</evidence>
<dbReference type="Proteomes" id="UP001516400">
    <property type="component" value="Unassembled WGS sequence"/>
</dbReference>
<dbReference type="SUPFAM" id="SSF53474">
    <property type="entry name" value="alpha/beta-Hydrolases"/>
    <property type="match status" value="1"/>
</dbReference>
<evidence type="ECO:0000256" key="1">
    <source>
        <dbReference type="ARBA" id="ARBA00010701"/>
    </source>
</evidence>
<keyword evidence="5" id="KW-0443">Lipid metabolism</keyword>
<dbReference type="PIRSF" id="PIRSF000862">
    <property type="entry name" value="Steryl_ester_lip"/>
    <property type="match status" value="1"/>
</dbReference>
<evidence type="ECO:0000256" key="8">
    <source>
        <dbReference type="PIRSR" id="PIRSR000862-1"/>
    </source>
</evidence>
<reference evidence="11 12" key="1">
    <citation type="journal article" date="2021" name="BMC Biol.">
        <title>Horizontally acquired antibacterial genes associated with adaptive radiation of ladybird beetles.</title>
        <authorList>
            <person name="Li H.S."/>
            <person name="Tang X.F."/>
            <person name="Huang Y.H."/>
            <person name="Xu Z.Y."/>
            <person name="Chen M.L."/>
            <person name="Du X.Y."/>
            <person name="Qiu B.Y."/>
            <person name="Chen P.T."/>
            <person name="Zhang W."/>
            <person name="Slipinski A."/>
            <person name="Escalona H.E."/>
            <person name="Waterhouse R.M."/>
            <person name="Zwick A."/>
            <person name="Pang H."/>
        </authorList>
    </citation>
    <scope>NUCLEOTIDE SEQUENCE [LARGE SCALE GENOMIC DNA]</scope>
    <source>
        <strain evidence="11">SYSU2018</strain>
    </source>
</reference>
<sequence length="408" mass="46506">MKMKADYKFFVMICLGVSSLVGQGIYNEHRDVYLSTEEMIQSYGYPVEIHEIITEDGYILNMYRIPHGKVGSKVNQKPILLMHGVYGQGENYIVNGINNGSLAYLLADNGFDVWLGNSRGTQHGRKHISLNPTSKEFWDFSFHEIGMYDLPAKIDYILESTKKEKLHYVGHSQGGTVFYVMASMRPEYQQKVTLASLLAPGGYEKHFTNSFLLPFTVRHRELTKLADVANIYELPPYTMKLFQMVSTACSTAVFREICVFAYHMVSGGDSGELNEQILPLVFKYLPTVSTKQLLHYAQTIASGHMRPWDYGTKKNMELYGQPVPSDYPVENISVPMAMYYSLGDNLAFAKDIEDICDTMQNCVRKFLMPNEKWTHMDFLASKNLAHELNEPLLEFIQDFENAANLDGF</sequence>
<keyword evidence="12" id="KW-1185">Reference proteome</keyword>
<dbReference type="PANTHER" id="PTHR11005">
    <property type="entry name" value="LYSOSOMAL ACID LIPASE-RELATED"/>
    <property type="match status" value="1"/>
</dbReference>
<comment type="similarity">
    <text evidence="1 7">Belongs to the AB hydrolase superfamily. Lipase family.</text>
</comment>